<sequence length="75" mass="8549">MHNDDTQSEFAEDRTVYVREVMVADLPEEMQEEADGAETLFAVHATDGERLALVKDRGLAFDLARQNNFWPVTVH</sequence>
<comment type="caution">
    <text evidence="1">The sequence shown here is derived from an EMBL/GenBank/DDBJ whole genome shotgun (WGS) entry which is preliminary data.</text>
</comment>
<keyword evidence="2" id="KW-1185">Reference proteome</keyword>
<dbReference type="RefSeq" id="WP_283423961.1">
    <property type="nucleotide sequence ID" value="NZ_FXTY01000001.1"/>
</dbReference>
<evidence type="ECO:0008006" key="3">
    <source>
        <dbReference type="Google" id="ProtNLM"/>
    </source>
</evidence>
<name>A0ABY1N6B4_9RHOB</name>
<protein>
    <recommendedName>
        <fullName evidence="3">DUF1150 family protein</fullName>
    </recommendedName>
</protein>
<evidence type="ECO:0000313" key="2">
    <source>
        <dbReference type="Proteomes" id="UP001157961"/>
    </source>
</evidence>
<accession>A0ABY1N6B4</accession>
<evidence type="ECO:0000313" key="1">
    <source>
        <dbReference type="EMBL" id="SMP01013.1"/>
    </source>
</evidence>
<proteinExistence type="predicted"/>
<dbReference type="InterPro" id="IPR009531">
    <property type="entry name" value="DUF1150"/>
</dbReference>
<dbReference type="EMBL" id="FXTY01000001">
    <property type="protein sequence ID" value="SMP01013.1"/>
    <property type="molecule type" value="Genomic_DNA"/>
</dbReference>
<reference evidence="1 2" key="1">
    <citation type="submission" date="2017-05" db="EMBL/GenBank/DDBJ databases">
        <authorList>
            <person name="Varghese N."/>
            <person name="Submissions S."/>
        </authorList>
    </citation>
    <scope>NUCLEOTIDE SEQUENCE [LARGE SCALE GENOMIC DNA]</scope>
    <source>
        <strain evidence="1 2">DSM 29734</strain>
    </source>
</reference>
<organism evidence="1 2">
    <name type="scientific">Shimia sagamensis</name>
    <dbReference type="NCBI Taxonomy" id="1566352"/>
    <lineage>
        <taxon>Bacteria</taxon>
        <taxon>Pseudomonadati</taxon>
        <taxon>Pseudomonadota</taxon>
        <taxon>Alphaproteobacteria</taxon>
        <taxon>Rhodobacterales</taxon>
        <taxon>Roseobacteraceae</taxon>
    </lineage>
</organism>
<gene>
    <name evidence="1" type="ORF">SAMN06265373_10172</name>
</gene>
<dbReference type="Proteomes" id="UP001157961">
    <property type="component" value="Unassembled WGS sequence"/>
</dbReference>
<dbReference type="Pfam" id="PF06620">
    <property type="entry name" value="DUF1150"/>
    <property type="match status" value="1"/>
</dbReference>